<gene>
    <name evidence="2" type="ORF">ISU02_13390</name>
</gene>
<evidence type="ECO:0000313" key="3">
    <source>
        <dbReference type="Proteomes" id="UP000614200"/>
    </source>
</evidence>
<evidence type="ECO:0000313" key="2">
    <source>
        <dbReference type="EMBL" id="MBF4694109.1"/>
    </source>
</evidence>
<dbReference type="RefSeq" id="WP_194702353.1">
    <property type="nucleotide sequence ID" value="NZ_JADKNH010000008.1"/>
</dbReference>
<dbReference type="EMBL" id="JADKNH010000008">
    <property type="protein sequence ID" value="MBF4694109.1"/>
    <property type="molecule type" value="Genomic_DNA"/>
</dbReference>
<dbReference type="Gene3D" id="3.40.50.410">
    <property type="entry name" value="von Willebrand factor, type A domain"/>
    <property type="match status" value="1"/>
</dbReference>
<sequence length="225" mass="25080">MSIEREGKMGARDLHLFFLIDASDSMSYGGKAETLNNAIRESIPHIKEIAKETEGTIKIHALSFSTGARWIVRNVDVKDFSWENIVTKGVTDMGRGFEILAEKLDTEFQGARGYQPVMILLSDGLPTDDYEQGLKKLKQTKWGSKAIRISIAIGSETDMDVLQDFIGDSFRGELKPLLAKNASDLKNYIRWASTTVSTASINPVKNTIPLPPTLESEINVEELDW</sequence>
<comment type="caution">
    <text evidence="2">The sequence shown here is derived from an EMBL/GenBank/DDBJ whole genome shotgun (WGS) entry which is preliminary data.</text>
</comment>
<evidence type="ECO:0000259" key="1">
    <source>
        <dbReference type="PROSITE" id="PS50234"/>
    </source>
</evidence>
<keyword evidence="3" id="KW-1185">Reference proteome</keyword>
<accession>A0ABR9ZUG1</accession>
<organism evidence="2 3">
    <name type="scientific">Fusibacter ferrireducens</name>
    <dbReference type="NCBI Taxonomy" id="2785058"/>
    <lineage>
        <taxon>Bacteria</taxon>
        <taxon>Bacillati</taxon>
        <taxon>Bacillota</taxon>
        <taxon>Clostridia</taxon>
        <taxon>Eubacteriales</taxon>
        <taxon>Eubacteriales Family XII. Incertae Sedis</taxon>
        <taxon>Fusibacter</taxon>
    </lineage>
</organism>
<reference evidence="2 3" key="1">
    <citation type="submission" date="2020-11" db="EMBL/GenBank/DDBJ databases">
        <title>Fusibacter basophilias sp. nov.</title>
        <authorList>
            <person name="Qiu D."/>
        </authorList>
    </citation>
    <scope>NUCLEOTIDE SEQUENCE [LARGE SCALE GENOMIC DNA]</scope>
    <source>
        <strain evidence="2 3">Q10-2</strain>
    </source>
</reference>
<dbReference type="InterPro" id="IPR002035">
    <property type="entry name" value="VWF_A"/>
</dbReference>
<dbReference type="SUPFAM" id="SSF53300">
    <property type="entry name" value="vWA-like"/>
    <property type="match status" value="1"/>
</dbReference>
<feature type="domain" description="VWFA" evidence="1">
    <location>
        <begin position="15"/>
        <end position="196"/>
    </location>
</feature>
<protein>
    <submittedName>
        <fullName evidence="2">VWA domain-containing protein</fullName>
    </submittedName>
</protein>
<name>A0ABR9ZUG1_9FIRM</name>
<proteinExistence type="predicted"/>
<dbReference type="SMART" id="SM00327">
    <property type="entry name" value="VWA"/>
    <property type="match status" value="1"/>
</dbReference>
<dbReference type="Proteomes" id="UP000614200">
    <property type="component" value="Unassembled WGS sequence"/>
</dbReference>
<dbReference type="PROSITE" id="PS50234">
    <property type="entry name" value="VWFA"/>
    <property type="match status" value="1"/>
</dbReference>
<dbReference type="Pfam" id="PF00092">
    <property type="entry name" value="VWA"/>
    <property type="match status" value="1"/>
</dbReference>
<dbReference type="InterPro" id="IPR036465">
    <property type="entry name" value="vWFA_dom_sf"/>
</dbReference>